<proteinExistence type="predicted"/>
<keyword evidence="2" id="KW-1185">Reference proteome</keyword>
<evidence type="ECO:0000313" key="1">
    <source>
        <dbReference type="EMBL" id="MDH8677458.1"/>
    </source>
</evidence>
<reference evidence="1 2" key="1">
    <citation type="submission" date="2023-04" db="EMBL/GenBank/DDBJ databases">
        <title>Fusibacter bizertensis strain WBS, isolated from littoral bottom sediments of the Arctic seas - biochemical and genomic analysis.</title>
        <authorList>
            <person name="Brioukhanov A.L."/>
        </authorList>
    </citation>
    <scope>NUCLEOTIDE SEQUENCE [LARGE SCALE GENOMIC DNA]</scope>
    <source>
        <strain evidence="1 2">WBS</strain>
    </source>
</reference>
<name>A0ABT6NAL3_9FIRM</name>
<evidence type="ECO:0000313" key="2">
    <source>
        <dbReference type="Proteomes" id="UP001158045"/>
    </source>
</evidence>
<dbReference type="EMBL" id="JARYZI010000002">
    <property type="protein sequence ID" value="MDH8677458.1"/>
    <property type="molecule type" value="Genomic_DNA"/>
</dbReference>
<sequence length="235" mass="27130">MTIDNQNIKGKCKVYFLKHSGVMVETDEFQVFFDVISNISDIIKPEKKQVFLITHGHYDHFDLSIASYKEMKSQFIVSSDITKEKVESLGANVHFMSPDETMEIDSVTIQTFKSTDLGVSFYVTLQNCNIFHSGDLNWWHWENTPKSTQLDEEKAYKVIIDEVLKKTIDIAFIPMDPRLGIATTWAIDYFKDHNDAKIIVPIHFGDQYKVVRDLTSDMTQNSHLVIPSKENEQLL</sequence>
<dbReference type="Proteomes" id="UP001158045">
    <property type="component" value="Unassembled WGS sequence"/>
</dbReference>
<dbReference type="SUPFAM" id="SSF56281">
    <property type="entry name" value="Metallo-hydrolase/oxidoreductase"/>
    <property type="match status" value="1"/>
</dbReference>
<comment type="caution">
    <text evidence="1">The sequence shown here is derived from an EMBL/GenBank/DDBJ whole genome shotgun (WGS) entry which is preliminary data.</text>
</comment>
<dbReference type="PANTHER" id="PTHR42967">
    <property type="entry name" value="METAL DEPENDENT HYDROLASE"/>
    <property type="match status" value="1"/>
</dbReference>
<dbReference type="Gene3D" id="3.60.15.10">
    <property type="entry name" value="Ribonuclease Z/Hydroxyacylglutathione hydrolase-like"/>
    <property type="match status" value="1"/>
</dbReference>
<dbReference type="RefSeq" id="WP_281093272.1">
    <property type="nucleotide sequence ID" value="NZ_JARYZI010000002.1"/>
</dbReference>
<dbReference type="Pfam" id="PF13483">
    <property type="entry name" value="Lactamase_B_3"/>
    <property type="match status" value="1"/>
</dbReference>
<dbReference type="InterPro" id="IPR036866">
    <property type="entry name" value="RibonucZ/Hydroxyglut_hydro"/>
</dbReference>
<protein>
    <submittedName>
        <fullName evidence="1">MBL fold metallo-hydrolase</fullName>
    </submittedName>
</protein>
<gene>
    <name evidence="1" type="ORF">QE109_04825</name>
</gene>
<accession>A0ABT6NAL3</accession>
<organism evidence="1 2">
    <name type="scientific">Fusibacter bizertensis</name>
    <dbReference type="NCBI Taxonomy" id="1488331"/>
    <lineage>
        <taxon>Bacteria</taxon>
        <taxon>Bacillati</taxon>
        <taxon>Bacillota</taxon>
        <taxon>Clostridia</taxon>
        <taxon>Eubacteriales</taxon>
        <taxon>Eubacteriales Family XII. Incertae Sedis</taxon>
        <taxon>Fusibacter</taxon>
    </lineage>
</organism>
<dbReference type="PANTHER" id="PTHR42967:SF1">
    <property type="entry name" value="MBL FOLD METALLO-HYDROLASE"/>
    <property type="match status" value="1"/>
</dbReference>